<accession>A0AAU8J8E4</accession>
<gene>
    <name evidence="1" type="ORF">ABWT76_003082</name>
</gene>
<organism evidence="1">
    <name type="scientific">Planktothricoides raciborskii GIHE-MW2</name>
    <dbReference type="NCBI Taxonomy" id="2792601"/>
    <lineage>
        <taxon>Bacteria</taxon>
        <taxon>Bacillati</taxon>
        <taxon>Cyanobacteriota</taxon>
        <taxon>Cyanophyceae</taxon>
        <taxon>Oscillatoriophycideae</taxon>
        <taxon>Oscillatoriales</taxon>
        <taxon>Oscillatoriaceae</taxon>
        <taxon>Planktothricoides</taxon>
    </lineage>
</organism>
<proteinExistence type="predicted"/>
<dbReference type="AlphaFoldDB" id="A0AAU8J8E4"/>
<dbReference type="PANTHER" id="PTHR39517:SF1">
    <property type="entry name" value="LIPID-A-DISACCHARIDE SYNTHASE"/>
    <property type="match status" value="1"/>
</dbReference>
<evidence type="ECO:0000313" key="1">
    <source>
        <dbReference type="EMBL" id="XCM34481.1"/>
    </source>
</evidence>
<dbReference type="EMBL" id="CP159837">
    <property type="protein sequence ID" value="XCM34481.1"/>
    <property type="molecule type" value="Genomic_DNA"/>
</dbReference>
<dbReference type="RefSeq" id="WP_082348707.1">
    <property type="nucleotide sequence ID" value="NZ_CP159837.1"/>
</dbReference>
<sequence length="447" mass="49191">MKLLCLSNGHGEDAIAIRIIKQLQQQPQPPEIVALPLVGDGLAYKNQQVPIAGPVKRMPSGGFIYMDGQQLWGDLQSGLLKLTWEQIKVIRSWVQDGSAPEKPEKKFILAVGDIVPLLFAWLSGADYAFVGTAKSEYYLRDEVGLLPRQSWFERLESWSGSVYLPWERVLMRQKRCKGVFPRDTLTATTLQKFAIPALNLGNPMMDDLEEENPPGIFYDPKKVLNAELKESQRPLVVVLLPGSRSPEAAENWEIIMAGVTDLLAALGDRPIILLGAIAPGVSLEPLQKVLQIYGWNLQARPQPSSATELGITELGIKDPNALYFQQKNTSLILTQQSFVSCLQKADLAIAMAGTATEQFVGLGKPAIAISGRGPQFTPAFAEAQSRLLGASLILVNRPSQVGAAVQQLFRDPDRLELIRQNGRRRMGEPGAAHRIARYLMEQIAVNG</sequence>
<dbReference type="NCBIfam" id="TIGR03492">
    <property type="entry name" value="lipid-A-disaccharide synthase-related protein"/>
    <property type="match status" value="1"/>
</dbReference>
<dbReference type="PANTHER" id="PTHR39517">
    <property type="entry name" value="SLL0192 PROTEIN"/>
    <property type="match status" value="1"/>
</dbReference>
<reference evidence="1" key="1">
    <citation type="submission" date="2024-07" db="EMBL/GenBank/DDBJ databases">
        <authorList>
            <person name="Kim Y.J."/>
            <person name="Jeong J.Y."/>
        </authorList>
    </citation>
    <scope>NUCLEOTIDE SEQUENCE</scope>
    <source>
        <strain evidence="1">GIHE-MW2</strain>
    </source>
</reference>
<dbReference type="SUPFAM" id="SSF53756">
    <property type="entry name" value="UDP-Glycosyltransferase/glycogen phosphorylase"/>
    <property type="match status" value="1"/>
</dbReference>
<name>A0AAU8J8E4_9CYAN</name>
<dbReference type="InterPro" id="IPR019994">
    <property type="entry name" value="Lipid-A-disac_synthase-rel_put"/>
</dbReference>
<protein>
    <submittedName>
        <fullName evidence="1">Lipid-A-disaccharide synthase-related protein</fullName>
    </submittedName>
</protein>